<keyword evidence="1" id="KW-0732">Signal</keyword>
<dbReference type="InterPro" id="IPR011051">
    <property type="entry name" value="RmlC_Cupin_sf"/>
</dbReference>
<protein>
    <submittedName>
        <fullName evidence="2">RmlC-like cupin</fullName>
    </submittedName>
</protein>
<dbReference type="AlphaFoldDB" id="A0A2T4CBN4"/>
<evidence type="ECO:0000313" key="3">
    <source>
        <dbReference type="Proteomes" id="UP000240760"/>
    </source>
</evidence>
<gene>
    <name evidence="2" type="ORF">M440DRAFT_1398244</name>
</gene>
<dbReference type="InterPro" id="IPR052538">
    <property type="entry name" value="Flavonoid_dioxygenase-like"/>
</dbReference>
<reference evidence="2 3" key="1">
    <citation type="submission" date="2016-07" db="EMBL/GenBank/DDBJ databases">
        <title>Multiple horizontal gene transfer events from other fungi enriched the ability of initially mycotrophic Trichoderma (Ascomycota) to feed on dead plant biomass.</title>
        <authorList>
            <consortium name="DOE Joint Genome Institute"/>
            <person name="Aerts A."/>
            <person name="Atanasova L."/>
            <person name="Chenthamara K."/>
            <person name="Zhang J."/>
            <person name="Grujic M."/>
            <person name="Henrissat B."/>
            <person name="Kuo A."/>
            <person name="Salamov A."/>
            <person name="Lipzen A."/>
            <person name="Labutti K."/>
            <person name="Barry K."/>
            <person name="Miao Y."/>
            <person name="Rahimi M.J."/>
            <person name="Shen Q."/>
            <person name="Grigoriev I.V."/>
            <person name="Kubicek C.P."/>
            <person name="Druzhinina I.S."/>
        </authorList>
    </citation>
    <scope>NUCLEOTIDE SEQUENCE [LARGE SCALE GENOMIC DNA]</scope>
    <source>
        <strain evidence="2 3">ATCC 18648</strain>
    </source>
</reference>
<dbReference type="Gene3D" id="2.60.120.10">
    <property type="entry name" value="Jelly Rolls"/>
    <property type="match status" value="2"/>
</dbReference>
<dbReference type="CDD" id="cd20281">
    <property type="entry name" value="cupin_QDO_C"/>
    <property type="match status" value="1"/>
</dbReference>
<dbReference type="OrthoDB" id="5370773at2759"/>
<dbReference type="EMBL" id="KZ679128">
    <property type="protein sequence ID" value="PTB78979.1"/>
    <property type="molecule type" value="Genomic_DNA"/>
</dbReference>
<evidence type="ECO:0000313" key="2">
    <source>
        <dbReference type="EMBL" id="PTB78979.1"/>
    </source>
</evidence>
<dbReference type="STRING" id="983965.A0A2T4CBN4"/>
<dbReference type="Proteomes" id="UP000240760">
    <property type="component" value="Unassembled WGS sequence"/>
</dbReference>
<organism evidence="2 3">
    <name type="scientific">Trichoderma longibrachiatum ATCC 18648</name>
    <dbReference type="NCBI Taxonomy" id="983965"/>
    <lineage>
        <taxon>Eukaryota</taxon>
        <taxon>Fungi</taxon>
        <taxon>Dikarya</taxon>
        <taxon>Ascomycota</taxon>
        <taxon>Pezizomycotina</taxon>
        <taxon>Sordariomycetes</taxon>
        <taxon>Hypocreomycetidae</taxon>
        <taxon>Hypocreales</taxon>
        <taxon>Hypocreaceae</taxon>
        <taxon>Trichoderma</taxon>
    </lineage>
</organism>
<evidence type="ECO:0000256" key="1">
    <source>
        <dbReference type="SAM" id="SignalP"/>
    </source>
</evidence>
<feature type="chain" id="PRO_5015518519" evidence="1">
    <location>
        <begin position="22"/>
        <end position="377"/>
    </location>
</feature>
<dbReference type="PANTHER" id="PTHR43346">
    <property type="entry name" value="LIGAND BINDING DOMAIN PROTEIN, PUTATIVE (AFU_ORTHOLOGUE AFUA_6G14370)-RELATED"/>
    <property type="match status" value="1"/>
</dbReference>
<dbReference type="InterPro" id="IPR014710">
    <property type="entry name" value="RmlC-like_jellyroll"/>
</dbReference>
<keyword evidence="3" id="KW-1185">Reference proteome</keyword>
<proteinExistence type="predicted"/>
<dbReference type="PANTHER" id="PTHR43346:SF1">
    <property type="entry name" value="QUERCETIN 2,3-DIOXYGENASE-RELATED"/>
    <property type="match status" value="1"/>
</dbReference>
<feature type="signal peptide" evidence="1">
    <location>
        <begin position="1"/>
        <end position="21"/>
    </location>
</feature>
<sequence length="377" mass="41799">MKTSPLFLTLTLLTLPLPSSPSPSPLIVDKAPSHLRPYILPRHAGHALKLTTSGQTIRLSITTTSSAGAFSLVQHYGKSTSWTSARPHTHKHVHEHFYCSKGRVELWTKKNVTDDAVDEARVLTQGDFGTAPPGTIHTFQHTAPDSQLTHIFNPGGFEALFEVFSLGDFESPHGAPYELVTGDERPFGDATPEQEAQLNSLDLWLAKDDVYVPRRDFVNGTAGDARLNWHDGDNSLSNDPSDPYYIAKDHGPRYLHSENGYKVIQPLLTAVQTPFKNLTIGTITLSPRLSGEKANVVRLDNHFAIQMDEGQLALTVQGYEREFLLQGDVAFIPAGVRFEYFATVPMTRFLYVNAGERGYADELLERAVPWDFAVYPA</sequence>
<dbReference type="CDD" id="cd02215">
    <property type="entry name" value="cupin_QDO_N_C"/>
    <property type="match status" value="1"/>
</dbReference>
<dbReference type="SUPFAM" id="SSF51182">
    <property type="entry name" value="RmlC-like cupins"/>
    <property type="match status" value="1"/>
</dbReference>
<accession>A0A2T4CBN4</accession>
<name>A0A2T4CBN4_TRILO</name>